<dbReference type="EMBL" id="LCCU01000032">
    <property type="protein sequence ID" value="KKS35654.1"/>
    <property type="molecule type" value="Genomic_DNA"/>
</dbReference>
<keyword evidence="2" id="KW-0472">Membrane</keyword>
<feature type="region of interest" description="Disordered" evidence="1">
    <location>
        <begin position="110"/>
        <end position="188"/>
    </location>
</feature>
<dbReference type="PATRIC" id="fig|1619138.3.peg.973"/>
<keyword evidence="2" id="KW-1133">Transmembrane helix</keyword>
<sequence length="247" mass="26164">MKRLGLFPILIVVILFGMLVSTASANMDLPKYGWRVTAYLGKGAVPGISGAFHRFELGGAGGYVVNAYCVDPALENPPIGVGCDYISENNKFWCGPSYQGLVPYDLLKTPEPTPTFTNTPTATPTETPTSTPTSTPTETPTATPTDTPTATPTGTTPPTEVPPTEIPPTEVPPTPTNTWVPPNTSTPVPTRILRTPPVVPTSGLPDVLAAVIVRNYSSEILWGVGLGVFFTLILLLFVVLSKKTKGN</sequence>
<evidence type="ECO:0000256" key="1">
    <source>
        <dbReference type="SAM" id="MobiDB-lite"/>
    </source>
</evidence>
<organism evidence="3 4">
    <name type="scientific">candidate division WWE3 bacterium GW2011_GWF1_42_14</name>
    <dbReference type="NCBI Taxonomy" id="1619138"/>
    <lineage>
        <taxon>Bacteria</taxon>
        <taxon>Katanobacteria</taxon>
    </lineage>
</organism>
<evidence type="ECO:0000313" key="4">
    <source>
        <dbReference type="Proteomes" id="UP000033847"/>
    </source>
</evidence>
<evidence type="ECO:0000313" key="3">
    <source>
        <dbReference type="EMBL" id="KKS35654.1"/>
    </source>
</evidence>
<dbReference type="Proteomes" id="UP000033847">
    <property type="component" value="Unassembled WGS sequence"/>
</dbReference>
<proteinExistence type="predicted"/>
<feature type="compositionally biased region" description="Low complexity" evidence="1">
    <location>
        <begin position="176"/>
        <end position="188"/>
    </location>
</feature>
<feature type="transmembrane region" description="Helical" evidence="2">
    <location>
        <begin position="220"/>
        <end position="240"/>
    </location>
</feature>
<feature type="compositionally biased region" description="Low complexity" evidence="1">
    <location>
        <begin position="114"/>
        <end position="158"/>
    </location>
</feature>
<gene>
    <name evidence="3" type="ORF">UV00_C0032G0005</name>
</gene>
<evidence type="ECO:0000256" key="2">
    <source>
        <dbReference type="SAM" id="Phobius"/>
    </source>
</evidence>
<feature type="compositionally biased region" description="Pro residues" evidence="1">
    <location>
        <begin position="159"/>
        <end position="175"/>
    </location>
</feature>
<reference evidence="3 4" key="1">
    <citation type="journal article" date="2015" name="Nature">
        <title>rRNA introns, odd ribosomes, and small enigmatic genomes across a large radiation of phyla.</title>
        <authorList>
            <person name="Brown C.T."/>
            <person name="Hug L.A."/>
            <person name="Thomas B.C."/>
            <person name="Sharon I."/>
            <person name="Castelle C.J."/>
            <person name="Singh A."/>
            <person name="Wilkins M.J."/>
            <person name="Williams K.H."/>
            <person name="Banfield J.F."/>
        </authorList>
    </citation>
    <scope>NUCLEOTIDE SEQUENCE [LARGE SCALE GENOMIC DNA]</scope>
</reference>
<dbReference type="AlphaFoldDB" id="A0A0G0YGC7"/>
<protein>
    <submittedName>
        <fullName evidence="3">Hemolysin-type calcium-binding region</fullName>
    </submittedName>
</protein>
<name>A0A0G0YGC7_UNCKA</name>
<comment type="caution">
    <text evidence="3">The sequence shown here is derived from an EMBL/GenBank/DDBJ whole genome shotgun (WGS) entry which is preliminary data.</text>
</comment>
<accession>A0A0G0YGC7</accession>
<keyword evidence="2" id="KW-0812">Transmembrane</keyword>